<protein>
    <recommendedName>
        <fullName evidence="4">HNH nuclease domain-containing protein</fullName>
    </recommendedName>
</protein>
<evidence type="ECO:0000313" key="2">
    <source>
        <dbReference type="EMBL" id="KAE9383313.1"/>
    </source>
</evidence>
<evidence type="ECO:0000256" key="1">
    <source>
        <dbReference type="SAM" id="MobiDB-lite"/>
    </source>
</evidence>
<dbReference type="EMBL" id="ML770563">
    <property type="protein sequence ID" value="KAE9383313.1"/>
    <property type="molecule type" value="Genomic_DNA"/>
</dbReference>
<feature type="region of interest" description="Disordered" evidence="1">
    <location>
        <begin position="218"/>
        <end position="282"/>
    </location>
</feature>
<dbReference type="AlphaFoldDB" id="A0A6A4GCZ8"/>
<name>A0A6A4GCZ8_9AGAR</name>
<accession>A0A6A4GCZ8</accession>
<sequence>MAGLDVQFCHLLQRATKLTIVRVLEWISGCLPFQMFLNSRFNVVCLRADIHPFVDHGGVIFLPLADVSEVLDNLVTHNLSCSADWEKRYRYDDSKFSPLLGQKTYTYRVKVLPMMEHNRVWPRVNLEGSKEDGFTEGKTMTHFVYPFMQPELQAIESHIHPFFVCAHIRQQVDGLLARKKPHEQAELLEEMQNDEDLKFILDLTNTWFTQDSNIPSSFLNAMPPMPPMGPNAPDDTSPPDDYGKHQRKRPGGRKANTEPMPDLHRMKSNPGSRKPPSPKRMLSSMKSILCQLEAPVAQTTQAFKAAREALTKLNPLITLKEVNMNQRTLRSATASVASVPASSNISEHSLSSREQSPSPSQRAADKGKMRAVQ</sequence>
<proteinExistence type="predicted"/>
<dbReference type="Proteomes" id="UP000799118">
    <property type="component" value="Unassembled WGS sequence"/>
</dbReference>
<feature type="region of interest" description="Disordered" evidence="1">
    <location>
        <begin position="334"/>
        <end position="373"/>
    </location>
</feature>
<gene>
    <name evidence="2" type="ORF">BT96DRAFT_929881</name>
</gene>
<evidence type="ECO:0008006" key="4">
    <source>
        <dbReference type="Google" id="ProtNLM"/>
    </source>
</evidence>
<feature type="compositionally biased region" description="Basic and acidic residues" evidence="1">
    <location>
        <begin position="363"/>
        <end position="373"/>
    </location>
</feature>
<keyword evidence="3" id="KW-1185">Reference proteome</keyword>
<evidence type="ECO:0000313" key="3">
    <source>
        <dbReference type="Proteomes" id="UP000799118"/>
    </source>
</evidence>
<dbReference type="OrthoDB" id="3133596at2759"/>
<feature type="compositionally biased region" description="Low complexity" evidence="1">
    <location>
        <begin position="334"/>
        <end position="362"/>
    </location>
</feature>
<reference evidence="2" key="1">
    <citation type="journal article" date="2019" name="Environ. Microbiol.">
        <title>Fungal ecological strategies reflected in gene transcription - a case study of two litter decomposers.</title>
        <authorList>
            <person name="Barbi F."/>
            <person name="Kohler A."/>
            <person name="Barry K."/>
            <person name="Baskaran P."/>
            <person name="Daum C."/>
            <person name="Fauchery L."/>
            <person name="Ihrmark K."/>
            <person name="Kuo A."/>
            <person name="LaButti K."/>
            <person name="Lipzen A."/>
            <person name="Morin E."/>
            <person name="Grigoriev I.V."/>
            <person name="Henrissat B."/>
            <person name="Lindahl B."/>
            <person name="Martin F."/>
        </authorList>
    </citation>
    <scope>NUCLEOTIDE SEQUENCE</scope>
    <source>
        <strain evidence="2">JB14</strain>
    </source>
</reference>
<organism evidence="2 3">
    <name type="scientific">Gymnopus androsaceus JB14</name>
    <dbReference type="NCBI Taxonomy" id="1447944"/>
    <lineage>
        <taxon>Eukaryota</taxon>
        <taxon>Fungi</taxon>
        <taxon>Dikarya</taxon>
        <taxon>Basidiomycota</taxon>
        <taxon>Agaricomycotina</taxon>
        <taxon>Agaricomycetes</taxon>
        <taxon>Agaricomycetidae</taxon>
        <taxon>Agaricales</taxon>
        <taxon>Marasmiineae</taxon>
        <taxon>Omphalotaceae</taxon>
        <taxon>Gymnopus</taxon>
    </lineage>
</organism>